<sequence>MNHTEVLIVGAGPTGLTLACDLTRRNIPCRIIERNPVPQGGSRGFTLKPRSLEVFDDLGIADRIVAAAAVQSRTRFHLGEPLLFDLRVPPAPPSQQRPYPNSLAIPEWRTEALLRERLAELGGEVEFGRRLVDFHPGDNGVTATLERDGATETVRAAYLVGADGGRSSVRRRLGLTFAGSTDEDARAMLADAHVHGLDHSEAVHFWMAAGGHILALRPTPHAGTWQVVASVEPRRDGSWPEASLDYLQQAVTERTGRSDIRLTNPTWLSVWRYNLRMVDTYRVGRVFLAGDAAHVHSPFGGFGMNTGIQDAYNLGWKLALVLQGAANAALLDTYGAERLPVARAVLAESDRRFSAATPPRLLRPLLRFILKPFFARQQRGDRNDHPAYRTSPLSLDLAGRRKPVHASDVAPDGPVLLDAGATHTRLFDLFRDPHFTMLAFGSQGAQAVEHATGELTDHLHAYTVIVPGQQPPAGTTALIDTEGLVRRAYGAREDTLIVIRPDGYIGLIAHGPTDHAVRGYLDRTLLRSTGTATPPPAHFRMNGPAFKSLRGSKRSWLPCLLNQPQRAPRRHPSQRFSGRALH</sequence>
<dbReference type="Gene3D" id="3.50.50.60">
    <property type="entry name" value="FAD/NAD(P)-binding domain"/>
    <property type="match status" value="1"/>
</dbReference>
<evidence type="ECO:0000256" key="2">
    <source>
        <dbReference type="ARBA" id="ARBA00007801"/>
    </source>
</evidence>
<keyword evidence="7" id="KW-1185">Reference proteome</keyword>
<evidence type="ECO:0000259" key="5">
    <source>
        <dbReference type="Pfam" id="PF01494"/>
    </source>
</evidence>
<evidence type="ECO:0000256" key="3">
    <source>
        <dbReference type="ARBA" id="ARBA00022630"/>
    </source>
</evidence>
<reference evidence="6 7" key="1">
    <citation type="submission" date="2020-08" db="EMBL/GenBank/DDBJ databases">
        <title>Sequencing the genomes of 1000 actinobacteria strains.</title>
        <authorList>
            <person name="Klenk H.-P."/>
        </authorList>
    </citation>
    <scope>NUCLEOTIDE SEQUENCE [LARGE SCALE GENOMIC DNA]</scope>
    <source>
        <strain evidence="6 7">DSM 43023</strain>
    </source>
</reference>
<evidence type="ECO:0000256" key="4">
    <source>
        <dbReference type="ARBA" id="ARBA00022827"/>
    </source>
</evidence>
<name>A0A7W7W8T3_9ACTN</name>
<dbReference type="RefSeq" id="WP_184754487.1">
    <property type="nucleotide sequence ID" value="NZ_BAABEK010000022.1"/>
</dbReference>
<feature type="domain" description="FAD-binding" evidence="5">
    <location>
        <begin position="4"/>
        <end position="348"/>
    </location>
</feature>
<dbReference type="InterPro" id="IPR036188">
    <property type="entry name" value="FAD/NAD-bd_sf"/>
</dbReference>
<dbReference type="AlphaFoldDB" id="A0A7W7W8T3"/>
<proteinExistence type="inferred from homology"/>
<dbReference type="InterPro" id="IPR036249">
    <property type="entry name" value="Thioredoxin-like_sf"/>
</dbReference>
<accession>A0A7W7W8T3</accession>
<dbReference type="Pfam" id="PF01494">
    <property type="entry name" value="FAD_binding_3"/>
    <property type="match status" value="1"/>
</dbReference>
<dbReference type="PANTHER" id="PTHR43004">
    <property type="entry name" value="TRK SYSTEM POTASSIUM UPTAKE PROTEIN"/>
    <property type="match status" value="1"/>
</dbReference>
<evidence type="ECO:0000313" key="6">
    <source>
        <dbReference type="EMBL" id="MBB4938278.1"/>
    </source>
</evidence>
<gene>
    <name evidence="6" type="ORF">FHR32_002583</name>
</gene>
<dbReference type="Proteomes" id="UP000534286">
    <property type="component" value="Unassembled WGS sequence"/>
</dbReference>
<dbReference type="PANTHER" id="PTHR43004:SF19">
    <property type="entry name" value="BINDING MONOOXYGENASE, PUTATIVE (JCVI)-RELATED"/>
    <property type="match status" value="1"/>
</dbReference>
<dbReference type="GO" id="GO:0071949">
    <property type="term" value="F:FAD binding"/>
    <property type="evidence" value="ECO:0007669"/>
    <property type="project" value="InterPro"/>
</dbReference>
<comment type="caution">
    <text evidence="6">The sequence shown here is derived from an EMBL/GenBank/DDBJ whole genome shotgun (WGS) entry which is preliminary data.</text>
</comment>
<dbReference type="SUPFAM" id="SSF51905">
    <property type="entry name" value="FAD/NAD(P)-binding domain"/>
    <property type="match status" value="1"/>
</dbReference>
<evidence type="ECO:0000313" key="7">
    <source>
        <dbReference type="Proteomes" id="UP000534286"/>
    </source>
</evidence>
<dbReference type="InterPro" id="IPR002938">
    <property type="entry name" value="FAD-bd"/>
</dbReference>
<dbReference type="NCBIfam" id="NF004832">
    <property type="entry name" value="PRK06184.1"/>
    <property type="match status" value="1"/>
</dbReference>
<dbReference type="PRINTS" id="PR00420">
    <property type="entry name" value="RNGMNOXGNASE"/>
</dbReference>
<dbReference type="EMBL" id="JACHJU010000001">
    <property type="protein sequence ID" value="MBB4938278.1"/>
    <property type="molecule type" value="Genomic_DNA"/>
</dbReference>
<dbReference type="Gene3D" id="3.40.30.120">
    <property type="match status" value="1"/>
</dbReference>
<keyword evidence="4" id="KW-0274">FAD</keyword>
<dbReference type="InterPro" id="IPR050641">
    <property type="entry name" value="RIFMO-like"/>
</dbReference>
<comment type="cofactor">
    <cofactor evidence="1">
        <name>FAD</name>
        <dbReference type="ChEBI" id="CHEBI:57692"/>
    </cofactor>
</comment>
<dbReference type="GO" id="GO:0016709">
    <property type="term" value="F:oxidoreductase activity, acting on paired donors, with incorporation or reduction of molecular oxygen, NAD(P)H as one donor, and incorporation of one atom of oxygen"/>
    <property type="evidence" value="ECO:0007669"/>
    <property type="project" value="UniProtKB-ARBA"/>
</dbReference>
<dbReference type="Gene3D" id="3.30.70.2450">
    <property type="match status" value="1"/>
</dbReference>
<keyword evidence="3" id="KW-0285">Flavoprotein</keyword>
<dbReference type="SUPFAM" id="SSF52833">
    <property type="entry name" value="Thioredoxin-like"/>
    <property type="match status" value="1"/>
</dbReference>
<comment type="similarity">
    <text evidence="2">Belongs to the PheA/TfdB FAD monooxygenase family.</text>
</comment>
<organism evidence="6 7">
    <name type="scientific">Streptosporangium album</name>
    <dbReference type="NCBI Taxonomy" id="47479"/>
    <lineage>
        <taxon>Bacteria</taxon>
        <taxon>Bacillati</taxon>
        <taxon>Actinomycetota</taxon>
        <taxon>Actinomycetes</taxon>
        <taxon>Streptosporangiales</taxon>
        <taxon>Streptosporangiaceae</taxon>
        <taxon>Streptosporangium</taxon>
    </lineage>
</organism>
<protein>
    <submittedName>
        <fullName evidence="6">2-polyprenyl-6-methoxyphenol hydroxylase-like FAD-dependent oxidoreductase</fullName>
    </submittedName>
</protein>
<evidence type="ECO:0000256" key="1">
    <source>
        <dbReference type="ARBA" id="ARBA00001974"/>
    </source>
</evidence>